<keyword evidence="8 9" id="KW-0472">Membrane</keyword>
<dbReference type="GO" id="GO:0016020">
    <property type="term" value="C:membrane"/>
    <property type="evidence" value="ECO:0007669"/>
    <property type="project" value="UniProtKB-SubCell"/>
</dbReference>
<name>A0A7S0ZC42_9RHOD</name>
<feature type="transmembrane region" description="Helical" evidence="9">
    <location>
        <begin position="613"/>
        <end position="644"/>
    </location>
</feature>
<evidence type="ECO:0000256" key="4">
    <source>
        <dbReference type="ARBA" id="ARBA00022692"/>
    </source>
</evidence>
<organism evidence="10">
    <name type="scientific">Timspurckia oligopyrenoides</name>
    <dbReference type="NCBI Taxonomy" id="708627"/>
    <lineage>
        <taxon>Eukaryota</taxon>
        <taxon>Rhodophyta</taxon>
        <taxon>Bangiophyceae</taxon>
        <taxon>Porphyridiales</taxon>
        <taxon>Porphyridiaceae</taxon>
        <taxon>Timspurckia</taxon>
    </lineage>
</organism>
<evidence type="ECO:0000256" key="5">
    <source>
        <dbReference type="ARBA" id="ARBA00022729"/>
    </source>
</evidence>
<feature type="transmembrane region" description="Helical" evidence="9">
    <location>
        <begin position="581"/>
        <end position="601"/>
    </location>
</feature>
<dbReference type="AlphaFoldDB" id="A0A7S0ZC42"/>
<feature type="transmembrane region" description="Helical" evidence="9">
    <location>
        <begin position="392"/>
        <end position="412"/>
    </location>
</feature>
<feature type="transmembrane region" description="Helical" evidence="9">
    <location>
        <begin position="541"/>
        <end position="569"/>
    </location>
</feature>
<dbReference type="PANTHER" id="PTHR10766:SF55">
    <property type="entry name" value="TRANSMEMBRANE 9 SUPERFAMILY MEMBER 4"/>
    <property type="match status" value="1"/>
</dbReference>
<feature type="transmembrane region" description="Helical" evidence="9">
    <location>
        <begin position="454"/>
        <end position="477"/>
    </location>
</feature>
<evidence type="ECO:0000256" key="6">
    <source>
        <dbReference type="ARBA" id="ARBA00022989"/>
    </source>
</evidence>
<dbReference type="GO" id="GO:0072657">
    <property type="term" value="P:protein localization to membrane"/>
    <property type="evidence" value="ECO:0007669"/>
    <property type="project" value="TreeGrafter"/>
</dbReference>
<evidence type="ECO:0000256" key="7">
    <source>
        <dbReference type="ARBA" id="ARBA00023034"/>
    </source>
</evidence>
<evidence type="ECO:0000256" key="8">
    <source>
        <dbReference type="ARBA" id="ARBA00023136"/>
    </source>
</evidence>
<evidence type="ECO:0000256" key="1">
    <source>
        <dbReference type="ARBA" id="ARBA00004141"/>
    </source>
</evidence>
<gene>
    <name evidence="10" type="ORF">TOLI1172_LOCUS1664</name>
</gene>
<evidence type="ECO:0000313" key="10">
    <source>
        <dbReference type="EMBL" id="CAD8817276.1"/>
    </source>
</evidence>
<dbReference type="EMBL" id="HBFP01002295">
    <property type="protein sequence ID" value="CAD8817276.1"/>
    <property type="molecule type" value="Transcribed_RNA"/>
</dbReference>
<feature type="transmembrane region" description="Helical" evidence="9">
    <location>
        <begin position="290"/>
        <end position="312"/>
    </location>
</feature>
<feature type="transmembrane region" description="Helical" evidence="9">
    <location>
        <begin position="353"/>
        <end position="380"/>
    </location>
</feature>
<reference evidence="10" key="1">
    <citation type="submission" date="2021-01" db="EMBL/GenBank/DDBJ databases">
        <authorList>
            <person name="Corre E."/>
            <person name="Pelletier E."/>
            <person name="Niang G."/>
            <person name="Scheremetjew M."/>
            <person name="Finn R."/>
            <person name="Kale V."/>
            <person name="Holt S."/>
            <person name="Cochrane G."/>
            <person name="Meng A."/>
            <person name="Brown T."/>
            <person name="Cohen L."/>
        </authorList>
    </citation>
    <scope>NUCLEOTIDE SEQUENCE</scope>
    <source>
        <strain evidence="10">CCMP3278</strain>
    </source>
</reference>
<feature type="signal peptide" evidence="9">
    <location>
        <begin position="1"/>
        <end position="24"/>
    </location>
</feature>
<dbReference type="GO" id="GO:0005794">
    <property type="term" value="C:Golgi apparatus"/>
    <property type="evidence" value="ECO:0007669"/>
    <property type="project" value="UniProtKB-SubCell"/>
</dbReference>
<evidence type="ECO:0000256" key="2">
    <source>
        <dbReference type="ARBA" id="ARBA00004555"/>
    </source>
</evidence>
<dbReference type="Pfam" id="PF02990">
    <property type="entry name" value="EMP70"/>
    <property type="match status" value="1"/>
</dbReference>
<evidence type="ECO:0000256" key="3">
    <source>
        <dbReference type="ARBA" id="ARBA00005227"/>
    </source>
</evidence>
<accession>A0A7S0ZC42</accession>
<comment type="similarity">
    <text evidence="3 9">Belongs to the nonaspanin (TM9SF) (TC 9.A.2) family.</text>
</comment>
<evidence type="ECO:0000256" key="9">
    <source>
        <dbReference type="RuleBase" id="RU363079"/>
    </source>
</evidence>
<feature type="transmembrane region" description="Helical" evidence="9">
    <location>
        <begin position="424"/>
        <end position="448"/>
    </location>
</feature>
<keyword evidence="7" id="KW-0333">Golgi apparatus</keyword>
<feature type="transmembrane region" description="Helical" evidence="9">
    <location>
        <begin position="510"/>
        <end position="535"/>
    </location>
</feature>
<protein>
    <recommendedName>
        <fullName evidence="9">Transmembrane 9 superfamily member</fullName>
    </recommendedName>
</protein>
<feature type="chain" id="PRO_5031593696" description="Transmembrane 9 superfamily member" evidence="9">
    <location>
        <begin position="25"/>
        <end position="653"/>
    </location>
</feature>
<keyword evidence="6 9" id="KW-1133">Transmembrane helix</keyword>
<dbReference type="PANTHER" id="PTHR10766">
    <property type="entry name" value="TRANSMEMBRANE 9 SUPERFAMILY PROTEIN"/>
    <property type="match status" value="1"/>
</dbReference>
<keyword evidence="5 9" id="KW-0732">Signal</keyword>
<sequence>MFEMNKMLSLLIVVFLIFALICEGFYIPGTAPVDYEEGAEMEVFGTKLYSLKSQLPKDYYSAPFCVVSDENRSKKKKYHASLGSLLEGERKELTLYTFNMNVDEKCRVLCARDLRKNEFRSIMSLARDEYLVRLSLDNMPLITKGENNDESEYFVLGYPLFTKSEEKGVLLNNHISFKVLIHRPKFSASDLSQLGGSGEFFRVVGFEAIATSVKHTVGTDNVVKTCTAEGLDTSGGPLTVKSVTGASDGAGGKDPIIYTYDISFEESAISWATRWDHLLKVDSSFRKVQWFSIINSCLIVFFLTLLVALVLLRTVWRDFARYNNLDNLEEVRDESGWKTVNGDVFRAPFLMELLAVFCGTGVQLIVVTVATLLFALLGFFSPANRGGLLTGMLVFWAFSSVCNGFAGARLYTFLEGTRRNTVTWLSAVGLSGFAFGIFFLLNVIAMFLHSTDAVPFFSLLLIVGMWFGISVPLAYVGSFLGYKLEKREAPCRTNSVPREIPKYSAIPPSVFTILAGILPFGVIFIQLVFILNSIWQGQLYYMFGFLFLVFVLLSITASETSIVITYLTLVSEDYLWWWKSFFASGSIGIYVFLYSIIFLVTQPMLREMHGVSIGIYVAYMLLISIATMILVGTIGFYASFLFVLNIYSSIHVD</sequence>
<proteinExistence type="inferred from homology"/>
<comment type="subcellular location">
    <subcellularLocation>
        <location evidence="2">Golgi apparatus</location>
    </subcellularLocation>
    <subcellularLocation>
        <location evidence="1">Membrane</location>
        <topology evidence="1">Multi-pass membrane protein</topology>
    </subcellularLocation>
</comment>
<dbReference type="InterPro" id="IPR004240">
    <property type="entry name" value="EMP70"/>
</dbReference>
<keyword evidence="4 9" id="KW-0812">Transmembrane</keyword>